<keyword evidence="7" id="KW-0812">Transmembrane</keyword>
<evidence type="ECO:0000256" key="5">
    <source>
        <dbReference type="SAM" id="Coils"/>
    </source>
</evidence>
<dbReference type="SUPFAM" id="SSF58104">
    <property type="entry name" value="Methyl-accepting chemotaxis protein (MCP) signaling domain"/>
    <property type="match status" value="1"/>
</dbReference>
<feature type="compositionally biased region" description="Low complexity" evidence="6">
    <location>
        <begin position="575"/>
        <end position="596"/>
    </location>
</feature>
<dbReference type="EMBL" id="CP065748">
    <property type="protein sequence ID" value="QPS81849.1"/>
    <property type="molecule type" value="Genomic_DNA"/>
</dbReference>
<dbReference type="GO" id="GO:0004888">
    <property type="term" value="F:transmembrane signaling receptor activity"/>
    <property type="evidence" value="ECO:0007669"/>
    <property type="project" value="InterPro"/>
</dbReference>
<keyword evidence="4" id="KW-0807">Transducer</keyword>
<evidence type="ECO:0000256" key="6">
    <source>
        <dbReference type="SAM" id="MobiDB-lite"/>
    </source>
</evidence>
<keyword evidence="7" id="KW-0472">Membrane</keyword>
<keyword evidence="5" id="KW-0175">Coiled coil</keyword>
<dbReference type="CDD" id="cd19411">
    <property type="entry name" value="MCP2201-like_sensor"/>
    <property type="match status" value="1"/>
</dbReference>
<dbReference type="GO" id="GO:0007165">
    <property type="term" value="P:signal transduction"/>
    <property type="evidence" value="ECO:0007669"/>
    <property type="project" value="UniProtKB-KW"/>
</dbReference>
<dbReference type="CDD" id="cd11386">
    <property type="entry name" value="MCP_signal"/>
    <property type="match status" value="1"/>
</dbReference>
<dbReference type="FunFam" id="1.10.287.950:FF:000001">
    <property type="entry name" value="Methyl-accepting chemotaxis sensory transducer"/>
    <property type="match status" value="1"/>
</dbReference>
<name>A0A7T2YTV4_9BURK</name>
<dbReference type="InterPro" id="IPR024478">
    <property type="entry name" value="HlyB_4HB_MCP"/>
</dbReference>
<keyword evidence="10" id="KW-1185">Reference proteome</keyword>
<comment type="subcellular location">
    <subcellularLocation>
        <location evidence="1">Membrane</location>
    </subcellularLocation>
</comment>
<dbReference type="PRINTS" id="PR00260">
    <property type="entry name" value="CHEMTRNSDUCR"/>
</dbReference>
<dbReference type="AlphaFoldDB" id="A0A7T2YTV4"/>
<dbReference type="InterPro" id="IPR004090">
    <property type="entry name" value="Chemotax_Me-accpt_rcpt"/>
</dbReference>
<feature type="domain" description="Methyl-accepting transducer" evidence="8">
    <location>
        <begin position="275"/>
        <end position="504"/>
    </location>
</feature>
<evidence type="ECO:0000313" key="9">
    <source>
        <dbReference type="EMBL" id="QPS81849.1"/>
    </source>
</evidence>
<organism evidence="9 10">
    <name type="scientific">Delftia lacustris</name>
    <dbReference type="NCBI Taxonomy" id="558537"/>
    <lineage>
        <taxon>Bacteria</taxon>
        <taxon>Pseudomonadati</taxon>
        <taxon>Pseudomonadota</taxon>
        <taxon>Betaproteobacteria</taxon>
        <taxon>Burkholderiales</taxon>
        <taxon>Comamonadaceae</taxon>
        <taxon>Delftia</taxon>
    </lineage>
</organism>
<dbReference type="Pfam" id="PF00015">
    <property type="entry name" value="MCPsignal"/>
    <property type="match status" value="1"/>
</dbReference>
<protein>
    <submittedName>
        <fullName evidence="9">MCP four helix bundle domain-containing protein</fullName>
    </submittedName>
</protein>
<dbReference type="PROSITE" id="PS50111">
    <property type="entry name" value="CHEMOTAXIS_TRANSDUC_2"/>
    <property type="match status" value="1"/>
</dbReference>
<dbReference type="InterPro" id="IPR047347">
    <property type="entry name" value="YvaQ-like_sensor"/>
</dbReference>
<dbReference type="KEGG" id="dla:I6G47_01840"/>
<sequence length="605" mass="63424">MKYLKNMKTGSMLGLGFSVLILIALSIALLGRARLIQASDDVSYLADTRITSLLRLVEVKSSVEFIFRGVRSLALIEDPAEKALAKATLDTQRQKIGQLMEQFREGLTTPQGVALYDRMRNARTAYLPLLDQFMAAAMRHDLPTVSAMLGSSGEFRRQQDAFFAAINDMLAHQQVRATETAQATEGKSLAAGRQMLSLALASLLLGALVAWAITRRIKGLLGGEPAYAAQVTQEVAKGNLAVNVQLRRGDTTSLLASLEAMRASLAGIVSQVRHSSESIATGASQIASGNADLSARTEEQAANLEETAASMEQMTATIQQNVDTVRSASGLAQSASATAVHGGEVVHGVVSTMEDITHSSRKIGEIIGVIDAIAFQTNILALNAAVEAARAGEQGKGFAVVASEVRSLAQRCANAAKEIKGLISESVGKVAAGSRQVAEAGSTMNDIVTQTHRVAELISDIGAATQEQSQGVTQVSDAVQQLDQVTQQNASLVEESAAAADSLNKQAAQLVQLVSVFRLDENATRPQAALSKSTTVAAAVPARAQTARPSPALAPAVPRPAKPLRAAAAAASSAPVALPAKAATPRRATAAGMAEMAETDEWEQF</sequence>
<accession>A0A7T2YTV4</accession>
<gene>
    <name evidence="9" type="ORF">I6G47_01840</name>
</gene>
<evidence type="ECO:0000256" key="3">
    <source>
        <dbReference type="ARBA" id="ARBA00029447"/>
    </source>
</evidence>
<feature type="region of interest" description="Disordered" evidence="6">
    <location>
        <begin position="575"/>
        <end position="605"/>
    </location>
</feature>
<keyword evidence="2" id="KW-0488">Methylation</keyword>
<dbReference type="GO" id="GO:0006935">
    <property type="term" value="P:chemotaxis"/>
    <property type="evidence" value="ECO:0007669"/>
    <property type="project" value="InterPro"/>
</dbReference>
<keyword evidence="7" id="KW-1133">Transmembrane helix</keyword>
<evidence type="ECO:0000256" key="4">
    <source>
        <dbReference type="PROSITE-ProRule" id="PRU00284"/>
    </source>
</evidence>
<proteinExistence type="inferred from homology"/>
<evidence type="ECO:0000256" key="2">
    <source>
        <dbReference type="ARBA" id="ARBA00022481"/>
    </source>
</evidence>
<dbReference type="Proteomes" id="UP000595064">
    <property type="component" value="Chromosome"/>
</dbReference>
<dbReference type="PANTHER" id="PTHR43531">
    <property type="entry name" value="PROTEIN ICFG"/>
    <property type="match status" value="1"/>
</dbReference>
<feature type="coiled-coil region" evidence="5">
    <location>
        <begin position="294"/>
        <end position="321"/>
    </location>
</feature>
<comment type="similarity">
    <text evidence="3">Belongs to the methyl-accepting chemotaxis (MCP) protein family.</text>
</comment>
<dbReference type="PANTHER" id="PTHR43531:SF14">
    <property type="entry name" value="METHYL-ACCEPTING CHEMOTAXIS PROTEIN I-RELATED"/>
    <property type="match status" value="1"/>
</dbReference>
<evidence type="ECO:0000259" key="8">
    <source>
        <dbReference type="PROSITE" id="PS50111"/>
    </source>
</evidence>
<evidence type="ECO:0000256" key="7">
    <source>
        <dbReference type="SAM" id="Phobius"/>
    </source>
</evidence>
<feature type="transmembrane region" description="Helical" evidence="7">
    <location>
        <begin position="195"/>
        <end position="213"/>
    </location>
</feature>
<dbReference type="GO" id="GO:0005886">
    <property type="term" value="C:plasma membrane"/>
    <property type="evidence" value="ECO:0007669"/>
    <property type="project" value="TreeGrafter"/>
</dbReference>
<dbReference type="SMART" id="SM00283">
    <property type="entry name" value="MA"/>
    <property type="match status" value="1"/>
</dbReference>
<dbReference type="InterPro" id="IPR051310">
    <property type="entry name" value="MCP_chemotaxis"/>
</dbReference>
<dbReference type="Pfam" id="PF12729">
    <property type="entry name" value="4HB_MCP_1"/>
    <property type="match status" value="1"/>
</dbReference>
<dbReference type="Gene3D" id="1.10.287.950">
    <property type="entry name" value="Methyl-accepting chemotaxis protein"/>
    <property type="match status" value="1"/>
</dbReference>
<dbReference type="InterPro" id="IPR004089">
    <property type="entry name" value="MCPsignal_dom"/>
</dbReference>
<evidence type="ECO:0000313" key="10">
    <source>
        <dbReference type="Proteomes" id="UP000595064"/>
    </source>
</evidence>
<dbReference type="RefSeq" id="WP_016453235.1">
    <property type="nucleotide sequence ID" value="NZ_CP065748.1"/>
</dbReference>
<reference evidence="9 10" key="1">
    <citation type="submission" date="2020-12" db="EMBL/GenBank/DDBJ databases">
        <title>FDA dAtabase for Regulatory Grade micrObial Sequences (FDA-ARGOS): Supporting development and validation of Infectious Disease Dx tests.</title>
        <authorList>
            <person name="Sproer C."/>
            <person name="Gronow S."/>
            <person name="Severitt S."/>
            <person name="Schroder I."/>
            <person name="Tallon L."/>
            <person name="Sadzewicz L."/>
            <person name="Zhao X."/>
            <person name="Boylan J."/>
            <person name="Ott S."/>
            <person name="Bowen H."/>
            <person name="Vavikolanu K."/>
            <person name="Mehta A."/>
            <person name="Aluvathingal J."/>
            <person name="Nadendla S."/>
            <person name="Lowell S."/>
            <person name="Myers T."/>
            <person name="Yan Y."/>
            <person name="Sichtig H."/>
        </authorList>
    </citation>
    <scope>NUCLEOTIDE SEQUENCE [LARGE SCALE GENOMIC DNA]</scope>
    <source>
        <strain evidence="9 10">FDAARGOS_890</strain>
    </source>
</reference>
<evidence type="ECO:0000256" key="1">
    <source>
        <dbReference type="ARBA" id="ARBA00004370"/>
    </source>
</evidence>